<dbReference type="InterPro" id="IPR027417">
    <property type="entry name" value="P-loop_NTPase"/>
</dbReference>
<dbReference type="PRINTS" id="PR00364">
    <property type="entry name" value="DISEASERSIST"/>
</dbReference>
<dbReference type="AlphaFoldDB" id="A0A151QY03"/>
<dbReference type="InterPro" id="IPR002182">
    <property type="entry name" value="NB-ARC"/>
</dbReference>
<evidence type="ECO:0000313" key="7">
    <source>
        <dbReference type="Proteomes" id="UP000075243"/>
    </source>
</evidence>
<evidence type="ECO:0000313" key="6">
    <source>
        <dbReference type="EMBL" id="KYP35156.1"/>
    </source>
</evidence>
<dbReference type="Gramene" id="C.cajan_40090.t">
    <property type="protein sequence ID" value="C.cajan_40090.t"/>
    <property type="gene ID" value="C.cajan_40090"/>
</dbReference>
<dbReference type="PANTHER" id="PTHR11017:SF263">
    <property type="entry name" value="ADP-RIBOSYL CYCLASE_CYCLIC ADP-RIBOSE HYDROLASE"/>
    <property type="match status" value="1"/>
</dbReference>
<sequence>MSDNVPQIKYDVFVSFRGEDIRDGFLAHLTEAFHQKQISAFVDDKLEKGDEIWPSLVSAIQGSLISLIVFSGNYSSSRWCLEELVKILECREKYGQIVIPIFYHVYPTDVRHQKGSYENALVEHEKRYNSTMVQSWRHALKKAADLSGLKSFDYKAEVKFLGEIINIVNLMLMRLDKNPLNSKRFIGINRSIQCLESMLHHESENARVIGIWGMAGIGKTTIAEEIFSRLYSEYDSYYFLENIMEESRRQGTISLKENLFSALLGEDVKINTAKGLPNYIKRRIGRMKVLIVLDDVNDSNLLEKLLGNPDWYGPGSGIIITTRDKQVLIANEVNYIYKVEALNFCEALELFSLYAFRQNHFDVEYYKLSKRLINYAQGVPLVLKVLGHLLRGKDKEVWESQLDKLQNMPNTDVYHAMRLSYDDLDRREQKIFLDLACFFTGLKLKLNHIKVLLKDNERDNSVAIGLERLKDKALIAITKDNFVCMHNIIQEMGWEIVRQESIENPGSRSRLRDPDDIYEVLKNNKGTESIRSIRADLSVTRKLKLSPDMFTKMSKLRFLFLPSECDQDGFDLLPHGLQSFPVELRFLVWTHYPLKSLPQSFSAENLVVLDLSYSHIEKLWDGGEQNLKSLRDVRVYGSKNLKELPDLSKASNLEVLDIGDCPQLISVTPSILSLNKLKILKLDYNPFTKIIIDDNLGSLSYFSLIGSKKLRKFYSVKSENMIDDMHISCTCFNALPSTFVCESQLETLRITKSDNECLSSRFKNLRRQRYLKVANPEDLSMIESGTLDVIDCKSLKNELFSSIDEQFKENTSYVGIQNYEGFVGESVLVALDAISPRTETLLDDSELSDVFCWQIEEDQLVELEKDSMKY</sequence>
<keyword evidence="7" id="KW-1185">Reference proteome</keyword>
<dbReference type="InterPro" id="IPR035897">
    <property type="entry name" value="Toll_tir_struct_dom_sf"/>
</dbReference>
<dbReference type="SUPFAM" id="SSF52540">
    <property type="entry name" value="P-loop containing nucleoside triphosphate hydrolases"/>
    <property type="match status" value="1"/>
</dbReference>
<gene>
    <name evidence="6" type="ORF">KK1_043826</name>
</gene>
<organism evidence="6 7">
    <name type="scientific">Cajanus cajan</name>
    <name type="common">Pigeon pea</name>
    <name type="synonym">Cajanus indicus</name>
    <dbReference type="NCBI Taxonomy" id="3821"/>
    <lineage>
        <taxon>Eukaryota</taxon>
        <taxon>Viridiplantae</taxon>
        <taxon>Streptophyta</taxon>
        <taxon>Embryophyta</taxon>
        <taxon>Tracheophyta</taxon>
        <taxon>Spermatophyta</taxon>
        <taxon>Magnoliopsida</taxon>
        <taxon>eudicotyledons</taxon>
        <taxon>Gunneridae</taxon>
        <taxon>Pentapetalae</taxon>
        <taxon>rosids</taxon>
        <taxon>fabids</taxon>
        <taxon>Fabales</taxon>
        <taxon>Fabaceae</taxon>
        <taxon>Papilionoideae</taxon>
        <taxon>50 kb inversion clade</taxon>
        <taxon>NPAAA clade</taxon>
        <taxon>indigoferoid/millettioid clade</taxon>
        <taxon>Phaseoleae</taxon>
        <taxon>Cajanus</taxon>
    </lineage>
</organism>
<proteinExistence type="predicted"/>
<dbReference type="PANTHER" id="PTHR11017">
    <property type="entry name" value="LEUCINE-RICH REPEAT-CONTAINING PROTEIN"/>
    <property type="match status" value="1"/>
</dbReference>
<protein>
    <submittedName>
        <fullName evidence="6">TMV resistance protein N</fullName>
    </submittedName>
</protein>
<dbReference type="FunFam" id="3.40.50.10140:FF:000007">
    <property type="entry name" value="Disease resistance protein (TIR-NBS-LRR class)"/>
    <property type="match status" value="1"/>
</dbReference>
<reference evidence="6" key="1">
    <citation type="journal article" date="2012" name="Nat. Biotechnol.">
        <title>Draft genome sequence of pigeonpea (Cajanus cajan), an orphan legume crop of resource-poor farmers.</title>
        <authorList>
            <person name="Varshney R.K."/>
            <person name="Chen W."/>
            <person name="Li Y."/>
            <person name="Bharti A.K."/>
            <person name="Saxena R.K."/>
            <person name="Schlueter J.A."/>
            <person name="Donoghue M.T."/>
            <person name="Azam S."/>
            <person name="Fan G."/>
            <person name="Whaley A.M."/>
            <person name="Farmer A.D."/>
            <person name="Sheridan J."/>
            <person name="Iwata A."/>
            <person name="Tuteja R."/>
            <person name="Penmetsa R.V."/>
            <person name="Wu W."/>
            <person name="Upadhyaya H.D."/>
            <person name="Yang S.P."/>
            <person name="Shah T."/>
            <person name="Saxena K.B."/>
            <person name="Michael T."/>
            <person name="McCombie W.R."/>
            <person name="Yang B."/>
            <person name="Zhang G."/>
            <person name="Yang H."/>
            <person name="Wang J."/>
            <person name="Spillane C."/>
            <person name="Cook D.R."/>
            <person name="May G.D."/>
            <person name="Xu X."/>
            <person name="Jackson S.A."/>
        </authorList>
    </citation>
    <scope>NUCLEOTIDE SEQUENCE [LARGE SCALE GENOMIC DNA]</scope>
</reference>
<evidence type="ECO:0000256" key="4">
    <source>
        <dbReference type="ARBA" id="ARBA00023027"/>
    </source>
</evidence>
<dbReference type="GO" id="GO:0007165">
    <property type="term" value="P:signal transduction"/>
    <property type="evidence" value="ECO:0007669"/>
    <property type="project" value="InterPro"/>
</dbReference>
<dbReference type="Gene3D" id="3.80.10.10">
    <property type="entry name" value="Ribonuclease Inhibitor"/>
    <property type="match status" value="1"/>
</dbReference>
<feature type="domain" description="TIR" evidence="5">
    <location>
        <begin position="8"/>
        <end position="144"/>
    </location>
</feature>
<dbReference type="OMA" id="THYPLKS"/>
<dbReference type="GO" id="GO:0006952">
    <property type="term" value="P:defense response"/>
    <property type="evidence" value="ECO:0007669"/>
    <property type="project" value="UniProtKB-KW"/>
</dbReference>
<dbReference type="InterPro" id="IPR032675">
    <property type="entry name" value="LRR_dom_sf"/>
</dbReference>
<dbReference type="Gene3D" id="3.40.50.300">
    <property type="entry name" value="P-loop containing nucleotide triphosphate hydrolases"/>
    <property type="match status" value="1"/>
</dbReference>
<dbReference type="InterPro" id="IPR036390">
    <property type="entry name" value="WH_DNA-bd_sf"/>
</dbReference>
<dbReference type="Pfam" id="PF01582">
    <property type="entry name" value="TIR"/>
    <property type="match status" value="1"/>
</dbReference>
<dbReference type="Pfam" id="PF23282">
    <property type="entry name" value="WHD_ROQ1"/>
    <property type="match status" value="1"/>
</dbReference>
<keyword evidence="3" id="KW-0611">Plant defense</keyword>
<dbReference type="Gene3D" id="1.10.8.430">
    <property type="entry name" value="Helical domain of apoptotic protease-activating factors"/>
    <property type="match status" value="1"/>
</dbReference>
<dbReference type="EMBL" id="KQ484435">
    <property type="protein sequence ID" value="KYP35156.1"/>
    <property type="molecule type" value="Genomic_DNA"/>
</dbReference>
<evidence type="ECO:0000259" key="5">
    <source>
        <dbReference type="PROSITE" id="PS50104"/>
    </source>
</evidence>
<dbReference type="SUPFAM" id="SSF52200">
    <property type="entry name" value="Toll/Interleukin receptor TIR domain"/>
    <property type="match status" value="1"/>
</dbReference>
<accession>A0A151QY03</accession>
<dbReference type="SUPFAM" id="SSF52058">
    <property type="entry name" value="L domain-like"/>
    <property type="match status" value="1"/>
</dbReference>
<keyword evidence="4" id="KW-0520">NAD</keyword>
<dbReference type="InterPro" id="IPR044974">
    <property type="entry name" value="Disease_R_plants"/>
</dbReference>
<dbReference type="InterPro" id="IPR000157">
    <property type="entry name" value="TIR_dom"/>
</dbReference>
<dbReference type="PROSITE" id="PS50104">
    <property type="entry name" value="TIR"/>
    <property type="match status" value="1"/>
</dbReference>
<keyword evidence="1" id="KW-0433">Leucine-rich repeat</keyword>
<evidence type="ECO:0000256" key="2">
    <source>
        <dbReference type="ARBA" id="ARBA00022737"/>
    </source>
</evidence>
<dbReference type="InterPro" id="IPR058192">
    <property type="entry name" value="WHD_ROQ1-like"/>
</dbReference>
<evidence type="ECO:0000256" key="1">
    <source>
        <dbReference type="ARBA" id="ARBA00022614"/>
    </source>
</evidence>
<name>A0A151QY03_CAJCA</name>
<dbReference type="Gene3D" id="3.40.50.10140">
    <property type="entry name" value="Toll/interleukin-1 receptor homology (TIR) domain"/>
    <property type="match status" value="1"/>
</dbReference>
<keyword evidence="2" id="KW-0677">Repeat</keyword>
<dbReference type="Pfam" id="PF00931">
    <property type="entry name" value="NB-ARC"/>
    <property type="match status" value="1"/>
</dbReference>
<dbReference type="SUPFAM" id="SSF46785">
    <property type="entry name" value="Winged helix' DNA-binding domain"/>
    <property type="match status" value="1"/>
</dbReference>
<dbReference type="SMART" id="SM00255">
    <property type="entry name" value="TIR"/>
    <property type="match status" value="1"/>
</dbReference>
<dbReference type="Proteomes" id="UP000075243">
    <property type="component" value="Unassembled WGS sequence"/>
</dbReference>
<dbReference type="GO" id="GO:0043531">
    <property type="term" value="F:ADP binding"/>
    <property type="evidence" value="ECO:0007669"/>
    <property type="project" value="InterPro"/>
</dbReference>
<evidence type="ECO:0000256" key="3">
    <source>
        <dbReference type="ARBA" id="ARBA00022821"/>
    </source>
</evidence>
<dbReference type="InterPro" id="IPR042197">
    <property type="entry name" value="Apaf_helical"/>
</dbReference>